<dbReference type="RefSeq" id="WP_398711889.1">
    <property type="nucleotide sequence ID" value="NZ_JBIRUI010000015.1"/>
</dbReference>
<proteinExistence type="predicted"/>
<keyword evidence="2" id="KW-1185">Reference proteome</keyword>
<organism evidence="1 2">
    <name type="scientific">Streptomyces litmocidini</name>
    <dbReference type="NCBI Taxonomy" id="67318"/>
    <lineage>
        <taxon>Bacteria</taxon>
        <taxon>Bacillati</taxon>
        <taxon>Actinomycetota</taxon>
        <taxon>Actinomycetes</taxon>
        <taxon>Kitasatosporales</taxon>
        <taxon>Streptomycetaceae</taxon>
        <taxon>Streptomyces</taxon>
    </lineage>
</organism>
<protein>
    <submittedName>
        <fullName evidence="1">Uncharacterized protein</fullName>
    </submittedName>
</protein>
<dbReference type="EMBL" id="JBIRUI010000015">
    <property type="protein sequence ID" value="MFI1717520.1"/>
    <property type="molecule type" value="Genomic_DNA"/>
</dbReference>
<dbReference type="Proteomes" id="UP001611339">
    <property type="component" value="Unassembled WGS sequence"/>
</dbReference>
<accession>A0ABW7UGX9</accession>
<sequence length="70" mass="7364">MLTDDALDDAARERIVARGAAQLAARRAPEGRQATPDAVRAVAFEEFALLLDGDTARAALRVWLSASVGG</sequence>
<name>A0ABW7UGX9_9ACTN</name>
<gene>
    <name evidence="1" type="ORF">ACH407_28625</name>
</gene>
<evidence type="ECO:0000313" key="1">
    <source>
        <dbReference type="EMBL" id="MFI1717520.1"/>
    </source>
</evidence>
<reference evidence="1 2" key="1">
    <citation type="submission" date="2024-10" db="EMBL/GenBank/DDBJ databases">
        <title>The Natural Products Discovery Center: Release of the First 8490 Sequenced Strains for Exploring Actinobacteria Biosynthetic Diversity.</title>
        <authorList>
            <person name="Kalkreuter E."/>
            <person name="Kautsar S.A."/>
            <person name="Yang D."/>
            <person name="Bader C.D."/>
            <person name="Teijaro C.N."/>
            <person name="Fluegel L."/>
            <person name="Davis C.M."/>
            <person name="Simpson J.R."/>
            <person name="Lauterbach L."/>
            <person name="Steele A.D."/>
            <person name="Gui C."/>
            <person name="Meng S."/>
            <person name="Li G."/>
            <person name="Viehrig K."/>
            <person name="Ye F."/>
            <person name="Su P."/>
            <person name="Kiefer A.F."/>
            <person name="Nichols A."/>
            <person name="Cepeda A.J."/>
            <person name="Yan W."/>
            <person name="Fan B."/>
            <person name="Jiang Y."/>
            <person name="Adhikari A."/>
            <person name="Zheng C.-J."/>
            <person name="Schuster L."/>
            <person name="Cowan T.M."/>
            <person name="Smanski M.J."/>
            <person name="Chevrette M.G."/>
            <person name="De Carvalho L.P.S."/>
            <person name="Shen B."/>
        </authorList>
    </citation>
    <scope>NUCLEOTIDE SEQUENCE [LARGE SCALE GENOMIC DNA]</scope>
    <source>
        <strain evidence="1 2">NPDC020602</strain>
    </source>
</reference>
<comment type="caution">
    <text evidence="1">The sequence shown here is derived from an EMBL/GenBank/DDBJ whole genome shotgun (WGS) entry which is preliminary data.</text>
</comment>
<evidence type="ECO:0000313" key="2">
    <source>
        <dbReference type="Proteomes" id="UP001611339"/>
    </source>
</evidence>